<gene>
    <name evidence="2" type="ORF">MPNT_60134</name>
</gene>
<dbReference type="Proteomes" id="UP000663859">
    <property type="component" value="Unassembled WGS sequence"/>
</dbReference>
<dbReference type="AlphaFoldDB" id="A0A8J2FTQ8"/>
<sequence length="185" mass="20726">MLLASAKRSPGSVGESGKPRVRERLDLLKREAQLESVDAVPTRSLSSFAYTKAIAMVKLAFFAPGSRSTEVDPAYTSLIGAVNRVPSWHRFLPGHRLVPLPGEGWQSPKARWGERQWCVLANGGRVSFAQSPSNRTNHGWSFAWWGFGRDLKRRIQRMPCREAMDGLARLRRAKTRGWALPGLCR</sequence>
<reference evidence="2" key="1">
    <citation type="submission" date="2021-02" db="EMBL/GenBank/DDBJ databases">
        <authorList>
            <person name="Cremers G."/>
            <person name="Picone N."/>
        </authorList>
    </citation>
    <scope>NUCLEOTIDE SEQUENCE</scope>
    <source>
        <strain evidence="2">PQ17</strain>
    </source>
</reference>
<accession>A0A8J2FTQ8</accession>
<feature type="region of interest" description="Disordered" evidence="1">
    <location>
        <begin position="1"/>
        <end position="20"/>
    </location>
</feature>
<evidence type="ECO:0000313" key="3">
    <source>
        <dbReference type="Proteomes" id="UP000663859"/>
    </source>
</evidence>
<evidence type="ECO:0000313" key="2">
    <source>
        <dbReference type="EMBL" id="CAF0703908.1"/>
    </source>
</evidence>
<protein>
    <submittedName>
        <fullName evidence="2">Uncharacterized protein</fullName>
    </submittedName>
</protein>
<name>A0A8J2FTQ8_9BACT</name>
<proteinExistence type="predicted"/>
<organism evidence="2 3">
    <name type="scientific">Candidatus Methylacidithermus pantelleriae</name>
    <dbReference type="NCBI Taxonomy" id="2744239"/>
    <lineage>
        <taxon>Bacteria</taxon>
        <taxon>Pseudomonadati</taxon>
        <taxon>Verrucomicrobiota</taxon>
        <taxon>Methylacidiphilae</taxon>
        <taxon>Methylacidiphilales</taxon>
        <taxon>Methylacidiphilaceae</taxon>
        <taxon>Candidatus Methylacidithermus</taxon>
    </lineage>
</organism>
<evidence type="ECO:0000256" key="1">
    <source>
        <dbReference type="SAM" id="MobiDB-lite"/>
    </source>
</evidence>
<comment type="caution">
    <text evidence="2">The sequence shown here is derived from an EMBL/GenBank/DDBJ whole genome shotgun (WGS) entry which is preliminary data.</text>
</comment>
<dbReference type="EMBL" id="CAJNOB010000056">
    <property type="protein sequence ID" value="CAF0703908.1"/>
    <property type="molecule type" value="Genomic_DNA"/>
</dbReference>
<keyword evidence="3" id="KW-1185">Reference proteome</keyword>